<keyword evidence="3" id="KW-0675">Receptor</keyword>
<accession>A0ABV0PT70</accession>
<keyword evidence="1 5" id="KW-0732">Signal</keyword>
<dbReference type="InterPro" id="IPR013106">
    <property type="entry name" value="Ig_V-set"/>
</dbReference>
<proteinExistence type="predicted"/>
<evidence type="ECO:0000313" key="7">
    <source>
        <dbReference type="EMBL" id="MEQ2186427.1"/>
    </source>
</evidence>
<evidence type="ECO:0000256" key="5">
    <source>
        <dbReference type="SAM" id="SignalP"/>
    </source>
</evidence>
<evidence type="ECO:0000256" key="4">
    <source>
        <dbReference type="ARBA" id="ARBA00023319"/>
    </source>
</evidence>
<dbReference type="InterPro" id="IPR036179">
    <property type="entry name" value="Ig-like_dom_sf"/>
</dbReference>
<dbReference type="EMBL" id="JAHRIO010083858">
    <property type="protein sequence ID" value="MEQ2186427.1"/>
    <property type="molecule type" value="Genomic_DNA"/>
</dbReference>
<evidence type="ECO:0000259" key="6">
    <source>
        <dbReference type="SMART" id="SM00406"/>
    </source>
</evidence>
<organism evidence="7 8">
    <name type="scientific">Goodea atripinnis</name>
    <dbReference type="NCBI Taxonomy" id="208336"/>
    <lineage>
        <taxon>Eukaryota</taxon>
        <taxon>Metazoa</taxon>
        <taxon>Chordata</taxon>
        <taxon>Craniata</taxon>
        <taxon>Vertebrata</taxon>
        <taxon>Euteleostomi</taxon>
        <taxon>Actinopterygii</taxon>
        <taxon>Neopterygii</taxon>
        <taxon>Teleostei</taxon>
        <taxon>Neoteleostei</taxon>
        <taxon>Acanthomorphata</taxon>
        <taxon>Ovalentaria</taxon>
        <taxon>Atherinomorphae</taxon>
        <taxon>Cyprinodontiformes</taxon>
        <taxon>Goodeidae</taxon>
        <taxon>Goodea</taxon>
    </lineage>
</organism>
<evidence type="ECO:0000313" key="8">
    <source>
        <dbReference type="Proteomes" id="UP001476798"/>
    </source>
</evidence>
<dbReference type="Gene3D" id="2.60.40.10">
    <property type="entry name" value="Immunoglobulins"/>
    <property type="match status" value="1"/>
</dbReference>
<comment type="caution">
    <text evidence="7">The sequence shown here is derived from an EMBL/GenBank/DDBJ whole genome shotgun (WGS) entry which is preliminary data.</text>
</comment>
<keyword evidence="2" id="KW-0391">Immunity</keyword>
<evidence type="ECO:0000256" key="3">
    <source>
        <dbReference type="ARBA" id="ARBA00023170"/>
    </source>
</evidence>
<feature type="signal peptide" evidence="5">
    <location>
        <begin position="1"/>
        <end position="19"/>
    </location>
</feature>
<keyword evidence="8" id="KW-1185">Reference proteome</keyword>
<keyword evidence="4" id="KW-0393">Immunoglobulin domain</keyword>
<evidence type="ECO:0000256" key="1">
    <source>
        <dbReference type="ARBA" id="ARBA00022729"/>
    </source>
</evidence>
<dbReference type="Proteomes" id="UP001476798">
    <property type="component" value="Unassembled WGS sequence"/>
</dbReference>
<sequence length="151" mass="16739">MDYYGLSLLIASLLTGASCQHLTKHVDEEFTLKGSSVTLSYNYSRKAAADDYFFWYRQNPGEPPEFLISHSGTGILMSKPVSGMSFKVSDENQVNLQISTTAVTDSAVYYCAVRPTLTGNTRTLYKNLQYSTSSIRGPHTLFHLSGLLGFM</sequence>
<dbReference type="PANTHER" id="PTHR19367:SF18">
    <property type="entry name" value="T CELL RECEPTOR ALPHA VARIABLE 16"/>
    <property type="match status" value="1"/>
</dbReference>
<dbReference type="SMART" id="SM00406">
    <property type="entry name" value="IGv"/>
    <property type="match status" value="1"/>
</dbReference>
<dbReference type="PANTHER" id="PTHR19367">
    <property type="entry name" value="T-CELL RECEPTOR ALPHA CHAIN V REGION"/>
    <property type="match status" value="1"/>
</dbReference>
<name>A0ABV0PT70_9TELE</name>
<gene>
    <name evidence="7" type="ORF">GOODEAATRI_028301</name>
</gene>
<dbReference type="Pfam" id="PF07686">
    <property type="entry name" value="V-set"/>
    <property type="match status" value="1"/>
</dbReference>
<feature type="domain" description="Immunoglobulin V-set" evidence="6">
    <location>
        <begin position="36"/>
        <end position="113"/>
    </location>
</feature>
<keyword evidence="2" id="KW-1064">Adaptive immunity</keyword>
<evidence type="ECO:0000256" key="2">
    <source>
        <dbReference type="ARBA" id="ARBA00023130"/>
    </source>
</evidence>
<reference evidence="7 8" key="1">
    <citation type="submission" date="2021-06" db="EMBL/GenBank/DDBJ databases">
        <authorList>
            <person name="Palmer J.M."/>
        </authorList>
    </citation>
    <scope>NUCLEOTIDE SEQUENCE [LARGE SCALE GENOMIC DNA]</scope>
    <source>
        <strain evidence="7 8">GA_2019</strain>
        <tissue evidence="7">Muscle</tissue>
    </source>
</reference>
<protein>
    <recommendedName>
        <fullName evidence="6">Immunoglobulin V-set domain-containing protein</fullName>
    </recommendedName>
</protein>
<dbReference type="SUPFAM" id="SSF48726">
    <property type="entry name" value="Immunoglobulin"/>
    <property type="match status" value="1"/>
</dbReference>
<feature type="chain" id="PRO_5047497137" description="Immunoglobulin V-set domain-containing protein" evidence="5">
    <location>
        <begin position="20"/>
        <end position="151"/>
    </location>
</feature>
<dbReference type="InterPro" id="IPR051287">
    <property type="entry name" value="TCR_variable_region"/>
</dbReference>
<dbReference type="InterPro" id="IPR013783">
    <property type="entry name" value="Ig-like_fold"/>
</dbReference>